<reference evidence="1 2" key="1">
    <citation type="submission" date="2021-04" db="EMBL/GenBank/DDBJ databases">
        <authorList>
            <person name="Huq M.A."/>
        </authorList>
    </citation>
    <scope>NUCLEOTIDE SEQUENCE [LARGE SCALE GENOMIC DNA]</scope>
    <source>
        <strain evidence="1 2">MAH-13</strain>
    </source>
</reference>
<evidence type="ECO:0000313" key="2">
    <source>
        <dbReference type="Proteomes" id="UP000823790"/>
    </source>
</evidence>
<comment type="caution">
    <text evidence="1">The sequence shown here is derived from an EMBL/GenBank/DDBJ whole genome shotgun (WGS) entry which is preliminary data.</text>
</comment>
<accession>A0ABS4DME0</accession>
<protein>
    <recommendedName>
        <fullName evidence="3">HEPN AbiU2-like domain-containing protein</fullName>
    </recommendedName>
</protein>
<keyword evidence="2" id="KW-1185">Reference proteome</keyword>
<dbReference type="Proteomes" id="UP000823790">
    <property type="component" value="Unassembled WGS sequence"/>
</dbReference>
<dbReference type="RefSeq" id="WP_209618486.1">
    <property type="nucleotide sequence ID" value="NZ_JAGJRS010000015.1"/>
</dbReference>
<sequence length="172" mass="19506">MAEADFQRELQMQVGAIVLVCQEAERYLKALLPFMDPTLPSLAEALDRLGKLKRRPFGPLMEQFMDRSLPISDGIREQLAELVNKRNNIVHHFTETYGVELRGGKHQQVLAELRTTFANLATLRNALAEAVAFLLEAIRDTAFTNTPEYEQMSELCASFRQALETRPDRSLA</sequence>
<gene>
    <name evidence="1" type="ORF">J7I44_07710</name>
</gene>
<evidence type="ECO:0000313" key="1">
    <source>
        <dbReference type="EMBL" id="MBP1474180.1"/>
    </source>
</evidence>
<proteinExistence type="predicted"/>
<dbReference type="EMBL" id="JAGJRS010000015">
    <property type="protein sequence ID" value="MBP1474180.1"/>
    <property type="molecule type" value="Genomic_DNA"/>
</dbReference>
<name>A0ABS4DME0_9GAMM</name>
<evidence type="ECO:0008006" key="3">
    <source>
        <dbReference type="Google" id="ProtNLM"/>
    </source>
</evidence>
<organism evidence="1 2">
    <name type="scientific">Frateuria flava</name>
    <dbReference type="NCBI Taxonomy" id="2821489"/>
    <lineage>
        <taxon>Bacteria</taxon>
        <taxon>Pseudomonadati</taxon>
        <taxon>Pseudomonadota</taxon>
        <taxon>Gammaproteobacteria</taxon>
        <taxon>Lysobacterales</taxon>
        <taxon>Rhodanobacteraceae</taxon>
        <taxon>Frateuria</taxon>
    </lineage>
</organism>